<dbReference type="Proteomes" id="UP000189464">
    <property type="component" value="Chromosome"/>
</dbReference>
<dbReference type="STRING" id="1833852.B0537_07645"/>
<dbReference type="InterPro" id="IPR020103">
    <property type="entry name" value="PsdUridine_synth_cat_dom_sf"/>
</dbReference>
<organism evidence="7 8">
    <name type="scientific">Desulforamulus ferrireducens</name>
    <dbReference type="NCBI Taxonomy" id="1833852"/>
    <lineage>
        <taxon>Bacteria</taxon>
        <taxon>Bacillati</taxon>
        <taxon>Bacillota</taxon>
        <taxon>Clostridia</taxon>
        <taxon>Eubacteriales</taxon>
        <taxon>Peptococcaceae</taxon>
        <taxon>Desulforamulus</taxon>
    </lineage>
</organism>
<comment type="catalytic activity">
    <reaction evidence="1 5">
        <text>a uridine in RNA = a pseudouridine in RNA</text>
        <dbReference type="Rhea" id="RHEA:48348"/>
        <dbReference type="Rhea" id="RHEA-COMP:12068"/>
        <dbReference type="Rhea" id="RHEA-COMP:12069"/>
        <dbReference type="ChEBI" id="CHEBI:65314"/>
        <dbReference type="ChEBI" id="CHEBI:65315"/>
    </reaction>
</comment>
<comment type="function">
    <text evidence="5">Responsible for synthesis of pseudouridine from uracil.</text>
</comment>
<dbReference type="AlphaFoldDB" id="A0A1S6IW18"/>
<name>A0A1S6IW18_9FIRM</name>
<dbReference type="Pfam" id="PF00849">
    <property type="entry name" value="PseudoU_synth_2"/>
    <property type="match status" value="1"/>
</dbReference>
<dbReference type="GO" id="GO:0140098">
    <property type="term" value="F:catalytic activity, acting on RNA"/>
    <property type="evidence" value="ECO:0007669"/>
    <property type="project" value="UniProtKB-ARBA"/>
</dbReference>
<evidence type="ECO:0000256" key="1">
    <source>
        <dbReference type="ARBA" id="ARBA00000073"/>
    </source>
</evidence>
<dbReference type="GO" id="GO:0003723">
    <property type="term" value="F:RNA binding"/>
    <property type="evidence" value="ECO:0007669"/>
    <property type="project" value="InterPro"/>
</dbReference>
<feature type="domain" description="Pseudouridine synthase RsuA/RluA-like" evidence="6">
    <location>
        <begin position="91"/>
        <end position="242"/>
    </location>
</feature>
<proteinExistence type="inferred from homology"/>
<dbReference type="EC" id="5.4.99.-" evidence="5"/>
<feature type="active site" evidence="4">
    <location>
        <position position="138"/>
    </location>
</feature>
<dbReference type="KEGG" id="dfg:B0537_07645"/>
<dbReference type="InterPro" id="IPR006224">
    <property type="entry name" value="PsdUridine_synth_RluA-like_CS"/>
</dbReference>
<dbReference type="GO" id="GO:0009982">
    <property type="term" value="F:pseudouridine synthase activity"/>
    <property type="evidence" value="ECO:0007669"/>
    <property type="project" value="InterPro"/>
</dbReference>
<dbReference type="Gene3D" id="3.30.2350.10">
    <property type="entry name" value="Pseudouridine synthase"/>
    <property type="match status" value="1"/>
</dbReference>
<evidence type="ECO:0000259" key="6">
    <source>
        <dbReference type="Pfam" id="PF00849"/>
    </source>
</evidence>
<dbReference type="NCBIfam" id="TIGR00005">
    <property type="entry name" value="rluA_subfam"/>
    <property type="match status" value="1"/>
</dbReference>
<dbReference type="CDD" id="cd02869">
    <property type="entry name" value="PseudoU_synth_RluA_like"/>
    <property type="match status" value="1"/>
</dbReference>
<dbReference type="PROSITE" id="PS01129">
    <property type="entry name" value="PSI_RLU"/>
    <property type="match status" value="1"/>
</dbReference>
<dbReference type="SUPFAM" id="SSF55120">
    <property type="entry name" value="Pseudouridine synthase"/>
    <property type="match status" value="1"/>
</dbReference>
<dbReference type="PANTHER" id="PTHR21600:SF44">
    <property type="entry name" value="RIBOSOMAL LARGE SUBUNIT PSEUDOURIDINE SYNTHASE D"/>
    <property type="match status" value="1"/>
</dbReference>
<dbReference type="InterPro" id="IPR050188">
    <property type="entry name" value="RluA_PseudoU_synthase"/>
</dbReference>
<gene>
    <name evidence="7" type="ORF">B0537_07645</name>
</gene>
<comment type="similarity">
    <text evidence="2 5">Belongs to the pseudouridine synthase RluA family.</text>
</comment>
<evidence type="ECO:0000313" key="8">
    <source>
        <dbReference type="Proteomes" id="UP000189464"/>
    </source>
</evidence>
<sequence>MTVNHNQVVFQVTAAESGSLIKDFLKSKEISERALKKLRNNGTILCNGQAVTWRKVVYAGDEIILVYPLPNESQYLQPEPVPLQIIHEDQDIVVINKQPGICVHPTKSHPSGTLAHGLIYHWISNNQQAGFHAVNRIDRNTSGLVLVAKNSFSAQKLFRQKQQHMLSRSYLALAEGQVTVREGSVVLPIARCPGQTTKRQVVPHGQRAVTRFQVLEYFTNCTLLRIYPETGRTHQIRVHLSHLGHPLLGDKLYGGSTERINRHCLHADRMSFLHPRTNQAMTFTLPLPSDMAKVIEEIRG</sequence>
<dbReference type="PANTHER" id="PTHR21600">
    <property type="entry name" value="MITOCHONDRIAL RNA PSEUDOURIDINE SYNTHASE"/>
    <property type="match status" value="1"/>
</dbReference>
<evidence type="ECO:0000256" key="2">
    <source>
        <dbReference type="ARBA" id="ARBA00010876"/>
    </source>
</evidence>
<dbReference type="GO" id="GO:0000455">
    <property type="term" value="P:enzyme-directed rRNA pseudouridine synthesis"/>
    <property type="evidence" value="ECO:0007669"/>
    <property type="project" value="TreeGrafter"/>
</dbReference>
<dbReference type="InterPro" id="IPR006225">
    <property type="entry name" value="PsdUridine_synth_RluC/D"/>
</dbReference>
<dbReference type="EMBL" id="CP019698">
    <property type="protein sequence ID" value="AQS58968.1"/>
    <property type="molecule type" value="Genomic_DNA"/>
</dbReference>
<evidence type="ECO:0000256" key="3">
    <source>
        <dbReference type="ARBA" id="ARBA00023235"/>
    </source>
</evidence>
<keyword evidence="3 5" id="KW-0413">Isomerase</keyword>
<protein>
    <recommendedName>
        <fullName evidence="5">Pseudouridine synthase</fullName>
        <ecNumber evidence="5">5.4.99.-</ecNumber>
    </recommendedName>
</protein>
<reference evidence="7 8" key="1">
    <citation type="journal article" date="2016" name="Int. J. Syst. Evol. Microbiol.">
        <title>Desulfotomaculum ferrireducens sp. nov., a moderately thermophilic sulfate-reducing and dissimilatory Fe(III)-reducing bacterium isolated from compost.</title>
        <authorList>
            <person name="Yang G."/>
            <person name="Guo J."/>
            <person name="Zhuang L."/>
            <person name="Yuan Y."/>
            <person name="Zhou S."/>
        </authorList>
    </citation>
    <scope>NUCLEOTIDE SEQUENCE [LARGE SCALE GENOMIC DNA]</scope>
    <source>
        <strain evidence="7 8">GSS09</strain>
    </source>
</reference>
<evidence type="ECO:0000256" key="5">
    <source>
        <dbReference type="RuleBase" id="RU362028"/>
    </source>
</evidence>
<dbReference type="OrthoDB" id="9807829at2"/>
<evidence type="ECO:0000256" key="4">
    <source>
        <dbReference type="PIRSR" id="PIRSR606225-1"/>
    </source>
</evidence>
<accession>A0A1S6IW18</accession>
<keyword evidence="8" id="KW-1185">Reference proteome</keyword>
<dbReference type="InterPro" id="IPR006145">
    <property type="entry name" value="PsdUridine_synth_RsuA/RluA"/>
</dbReference>
<evidence type="ECO:0000313" key="7">
    <source>
        <dbReference type="EMBL" id="AQS58968.1"/>
    </source>
</evidence>
<dbReference type="RefSeq" id="WP_077713993.1">
    <property type="nucleotide sequence ID" value="NZ_CP019698.1"/>
</dbReference>